<reference evidence="3 4" key="1">
    <citation type="submission" date="2013-11" db="EMBL/GenBank/DDBJ databases">
        <title>Genome sequencing of Stegodyphus mimosarum.</title>
        <authorList>
            <person name="Bechsgaard J."/>
        </authorList>
    </citation>
    <scope>NUCLEOTIDE SEQUENCE [LARGE SCALE GENOMIC DNA]</scope>
</reference>
<dbReference type="OrthoDB" id="6434170at2759"/>
<evidence type="ECO:0000313" key="3">
    <source>
        <dbReference type="EMBL" id="KFM78568.1"/>
    </source>
</evidence>
<dbReference type="Proteomes" id="UP000054359">
    <property type="component" value="Unassembled WGS sequence"/>
</dbReference>
<feature type="compositionally biased region" description="Gly residues" evidence="1">
    <location>
        <begin position="68"/>
        <end position="94"/>
    </location>
</feature>
<organism evidence="3 4">
    <name type="scientific">Stegodyphus mimosarum</name>
    <name type="common">African social velvet spider</name>
    <dbReference type="NCBI Taxonomy" id="407821"/>
    <lineage>
        <taxon>Eukaryota</taxon>
        <taxon>Metazoa</taxon>
        <taxon>Ecdysozoa</taxon>
        <taxon>Arthropoda</taxon>
        <taxon>Chelicerata</taxon>
        <taxon>Arachnida</taxon>
        <taxon>Araneae</taxon>
        <taxon>Araneomorphae</taxon>
        <taxon>Entelegynae</taxon>
        <taxon>Eresoidea</taxon>
        <taxon>Eresidae</taxon>
        <taxon>Stegodyphus</taxon>
    </lineage>
</organism>
<sequence length="213" mass="22794">MHSLRCVLLMAFISMAVAKRGWRDSSGGPPGSDGYTGPRGPPQGGPPEGPWGPWESGPEGSQSQSEGGYSGRGPPRGQGGPRGPRGPGGPGGFEGQESGSRGSRGPRHRGGHGGRGRQCLMFPACEQLSRAIKEEMYAMFQRGEGGPDNCVDGNHKVCRWNDMMTARCSMKEAIASDCIQQVQMFINGDCSQVTPGDRTYPPDERTYPTYPEY</sequence>
<proteinExistence type="predicted"/>
<evidence type="ECO:0000256" key="2">
    <source>
        <dbReference type="SAM" id="SignalP"/>
    </source>
</evidence>
<name>A0A087UMH9_STEMI</name>
<keyword evidence="2" id="KW-0732">Signal</keyword>
<evidence type="ECO:0000256" key="1">
    <source>
        <dbReference type="SAM" id="MobiDB-lite"/>
    </source>
</evidence>
<feature type="compositionally biased region" description="Pro residues" evidence="1">
    <location>
        <begin position="39"/>
        <end position="50"/>
    </location>
</feature>
<feature type="compositionally biased region" description="Basic residues" evidence="1">
    <location>
        <begin position="104"/>
        <end position="115"/>
    </location>
</feature>
<gene>
    <name evidence="3" type="ORF">X975_04863</name>
</gene>
<feature type="non-terminal residue" evidence="3">
    <location>
        <position position="213"/>
    </location>
</feature>
<dbReference type="AlphaFoldDB" id="A0A087UMH9"/>
<evidence type="ECO:0000313" key="4">
    <source>
        <dbReference type="Proteomes" id="UP000054359"/>
    </source>
</evidence>
<dbReference type="EMBL" id="KK120563">
    <property type="protein sequence ID" value="KFM78568.1"/>
    <property type="molecule type" value="Genomic_DNA"/>
</dbReference>
<feature type="signal peptide" evidence="2">
    <location>
        <begin position="1"/>
        <end position="18"/>
    </location>
</feature>
<feature type="region of interest" description="Disordered" evidence="1">
    <location>
        <begin position="20"/>
        <end position="118"/>
    </location>
</feature>
<accession>A0A087UMH9</accession>
<feature type="compositionally biased region" description="Low complexity" evidence="1">
    <location>
        <begin position="51"/>
        <end position="67"/>
    </location>
</feature>
<feature type="chain" id="PRO_5001830739" evidence="2">
    <location>
        <begin position="19"/>
        <end position="213"/>
    </location>
</feature>
<protein>
    <submittedName>
        <fullName evidence="3">Uncharacterized protein</fullName>
    </submittedName>
</protein>
<keyword evidence="4" id="KW-1185">Reference proteome</keyword>